<dbReference type="InterPro" id="IPR036390">
    <property type="entry name" value="WH_DNA-bd_sf"/>
</dbReference>
<evidence type="ECO:0000259" key="1">
    <source>
        <dbReference type="Pfam" id="PF12802"/>
    </source>
</evidence>
<feature type="domain" description="HTH marR-type" evidence="1">
    <location>
        <begin position="35"/>
        <end position="80"/>
    </location>
</feature>
<sequence>MQSHNRLIWHLVKQIVENAFPEETAASRLQQVAVLLTINALQNQPEPLTTQRLGEIYGLNASQTHKLVTRLVERGLVTREQIHNRLGRGHAFALRLVETPELKIFRDAILNEGN</sequence>
<dbReference type="Proteomes" id="UP000245396">
    <property type="component" value="Unassembled WGS sequence"/>
</dbReference>
<dbReference type="AlphaFoldDB" id="A0A316BNP3"/>
<dbReference type="RefSeq" id="WP_109614764.1">
    <property type="nucleotide sequence ID" value="NZ_QGGG01000024.1"/>
</dbReference>
<proteinExistence type="predicted"/>
<dbReference type="SUPFAM" id="SSF46785">
    <property type="entry name" value="Winged helix' DNA-binding domain"/>
    <property type="match status" value="1"/>
</dbReference>
<accession>A0A316BNP3</accession>
<dbReference type="Gene3D" id="1.10.10.10">
    <property type="entry name" value="Winged helix-like DNA-binding domain superfamily/Winged helix DNA-binding domain"/>
    <property type="match status" value="1"/>
</dbReference>
<dbReference type="InterPro" id="IPR036388">
    <property type="entry name" value="WH-like_DNA-bd_sf"/>
</dbReference>
<reference evidence="2 3" key="1">
    <citation type="submission" date="2018-05" db="EMBL/GenBank/DDBJ databases">
        <title>Genomic Encyclopedia of Type Strains, Phase IV (KMG-IV): sequencing the most valuable type-strain genomes for metagenomic binning, comparative biology and taxonomic classification.</title>
        <authorList>
            <person name="Goeker M."/>
        </authorList>
    </citation>
    <scope>NUCLEOTIDE SEQUENCE [LARGE SCALE GENOMIC DNA]</scope>
    <source>
        <strain evidence="2 3">DSM 6986</strain>
    </source>
</reference>
<keyword evidence="3" id="KW-1185">Reference proteome</keyword>
<dbReference type="GO" id="GO:0003700">
    <property type="term" value="F:DNA-binding transcription factor activity"/>
    <property type="evidence" value="ECO:0007669"/>
    <property type="project" value="InterPro"/>
</dbReference>
<name>A0A316BNP3_PSESE</name>
<gene>
    <name evidence="2" type="ORF">C7441_12429</name>
</gene>
<evidence type="ECO:0000313" key="2">
    <source>
        <dbReference type="EMBL" id="PWJ74154.1"/>
    </source>
</evidence>
<protein>
    <submittedName>
        <fullName evidence="2">IclR-like helix-turn-helix domain-containing protein</fullName>
    </submittedName>
</protein>
<evidence type="ECO:0000313" key="3">
    <source>
        <dbReference type="Proteomes" id="UP000245396"/>
    </source>
</evidence>
<dbReference type="OrthoDB" id="9899956at2"/>
<dbReference type="EMBL" id="QGGG01000024">
    <property type="protein sequence ID" value="PWJ74154.1"/>
    <property type="molecule type" value="Genomic_DNA"/>
</dbReference>
<organism evidence="2 3">
    <name type="scientific">Pseudaminobacter salicylatoxidans</name>
    <dbReference type="NCBI Taxonomy" id="93369"/>
    <lineage>
        <taxon>Bacteria</taxon>
        <taxon>Pseudomonadati</taxon>
        <taxon>Pseudomonadota</taxon>
        <taxon>Alphaproteobacteria</taxon>
        <taxon>Hyphomicrobiales</taxon>
        <taxon>Phyllobacteriaceae</taxon>
        <taxon>Pseudaminobacter</taxon>
    </lineage>
</organism>
<dbReference type="InterPro" id="IPR000835">
    <property type="entry name" value="HTH_MarR-typ"/>
</dbReference>
<comment type="caution">
    <text evidence="2">The sequence shown here is derived from an EMBL/GenBank/DDBJ whole genome shotgun (WGS) entry which is preliminary data.</text>
</comment>
<dbReference type="Pfam" id="PF12802">
    <property type="entry name" value="MarR_2"/>
    <property type="match status" value="1"/>
</dbReference>